<evidence type="ECO:0000256" key="1">
    <source>
        <dbReference type="SAM" id="MobiDB-lite"/>
    </source>
</evidence>
<protein>
    <recommendedName>
        <fullName evidence="6">LPXTG cell wall anchor domain-containing protein</fullName>
    </recommendedName>
</protein>
<feature type="chain" id="PRO_5046443396" description="LPXTG cell wall anchor domain-containing protein" evidence="3">
    <location>
        <begin position="27"/>
        <end position="76"/>
    </location>
</feature>
<dbReference type="RefSeq" id="WP_173809788.1">
    <property type="nucleotide sequence ID" value="NZ_JABSNP010000007.1"/>
</dbReference>
<evidence type="ECO:0008006" key="6">
    <source>
        <dbReference type="Google" id="ProtNLM"/>
    </source>
</evidence>
<keyword evidence="5" id="KW-1185">Reference proteome</keyword>
<comment type="caution">
    <text evidence="4">The sequence shown here is derived from an EMBL/GenBank/DDBJ whole genome shotgun (WGS) entry which is preliminary data.</text>
</comment>
<gene>
    <name evidence="4" type="ORF">HNP98_001880</name>
</gene>
<evidence type="ECO:0000313" key="5">
    <source>
        <dbReference type="Proteomes" id="UP000779507"/>
    </source>
</evidence>
<dbReference type="Proteomes" id="UP000779507">
    <property type="component" value="Unassembled WGS sequence"/>
</dbReference>
<proteinExistence type="predicted"/>
<feature type="signal peptide" evidence="3">
    <location>
        <begin position="1"/>
        <end position="26"/>
    </location>
</feature>
<evidence type="ECO:0000313" key="4">
    <source>
        <dbReference type="EMBL" id="NRT19057.1"/>
    </source>
</evidence>
<dbReference type="EMBL" id="JABSNP010000007">
    <property type="protein sequence ID" value="NRT19057.1"/>
    <property type="molecule type" value="Genomic_DNA"/>
</dbReference>
<accession>A0ABX2FQ26</accession>
<sequence>MNIQTFIGTLCGTAICVLVLAATALAQPGSGGPSPAPTPVPPGGPTEAPLDGGASLLLAGGVAYGLKRLRERRTKD</sequence>
<keyword evidence="3" id="KW-0732">Signal</keyword>
<feature type="region of interest" description="Disordered" evidence="1">
    <location>
        <begin position="28"/>
        <end position="51"/>
    </location>
</feature>
<feature type="transmembrane region" description="Helical" evidence="2">
    <location>
        <begin position="50"/>
        <end position="66"/>
    </location>
</feature>
<reference evidence="4 5" key="1">
    <citation type="submission" date="2020-05" db="EMBL/GenBank/DDBJ databases">
        <title>Genomic Encyclopedia of Type Strains, Phase IV (KMG-V): Genome sequencing to study the core and pangenomes of soil and plant-associated prokaryotes.</title>
        <authorList>
            <person name="Whitman W."/>
        </authorList>
    </citation>
    <scope>NUCLEOTIDE SEQUENCE [LARGE SCALE GENOMIC DNA]</scope>
    <source>
        <strain evidence="4 5">9A</strain>
    </source>
</reference>
<feature type="compositionally biased region" description="Pro residues" evidence="1">
    <location>
        <begin position="34"/>
        <end position="44"/>
    </location>
</feature>
<keyword evidence="2" id="KW-0812">Transmembrane</keyword>
<dbReference type="NCBIfam" id="NF046080">
    <property type="entry name" value="PID_CTERM"/>
    <property type="match status" value="1"/>
</dbReference>
<name>A0ABX2FQ26_9BACT</name>
<organism evidence="4 5">
    <name type="scientific">Hymenobacter caeli</name>
    <dbReference type="NCBI Taxonomy" id="2735894"/>
    <lineage>
        <taxon>Bacteria</taxon>
        <taxon>Pseudomonadati</taxon>
        <taxon>Bacteroidota</taxon>
        <taxon>Cytophagia</taxon>
        <taxon>Cytophagales</taxon>
        <taxon>Hymenobacteraceae</taxon>
        <taxon>Hymenobacter</taxon>
    </lineage>
</organism>
<keyword evidence="2" id="KW-0472">Membrane</keyword>
<dbReference type="InterPro" id="IPR058207">
    <property type="entry name" value="PID_CTERM"/>
</dbReference>
<evidence type="ECO:0000256" key="3">
    <source>
        <dbReference type="SAM" id="SignalP"/>
    </source>
</evidence>
<keyword evidence="2" id="KW-1133">Transmembrane helix</keyword>
<evidence type="ECO:0000256" key="2">
    <source>
        <dbReference type="SAM" id="Phobius"/>
    </source>
</evidence>